<evidence type="ECO:0000313" key="5">
    <source>
        <dbReference type="EMBL" id="KAB0799921.1"/>
    </source>
</evidence>
<evidence type="ECO:0000256" key="1">
    <source>
        <dbReference type="ARBA" id="ARBA00010790"/>
    </source>
</evidence>
<comment type="caution">
    <text evidence="5">The sequence shown here is derived from an EMBL/GenBank/DDBJ whole genome shotgun (WGS) entry which is preliminary data.</text>
</comment>
<dbReference type="Pfam" id="PF05199">
    <property type="entry name" value="GMC_oxred_C"/>
    <property type="match status" value="2"/>
</dbReference>
<dbReference type="InParanoid" id="A0A5N4ARH0"/>
<dbReference type="PANTHER" id="PTHR11552:SF158">
    <property type="entry name" value="GH23626P-RELATED"/>
    <property type="match status" value="1"/>
</dbReference>
<dbReference type="PROSITE" id="PS00624">
    <property type="entry name" value="GMC_OXRED_2"/>
    <property type="match status" value="2"/>
</dbReference>
<keyword evidence="2" id="KW-0274">FAD</keyword>
<sequence length="1217" mass="136450">MTLLFEALRIQGFMLLEPLVAVDEILKILRIGKSSHFWGKNIKLCVTRKPMVKMPNNAMISLLLLTLLLSSTYDHPNARTEYLVRLIQAETERSKTYPLPVDSGDYRPRTETQYGTLIIFRVYIKYNSLELGTFDHIVIGAGSAGAIVAARLSEDHEKQVLLLEAGGHENDFTDIPGMRLISEGLHYNWNYKSVAQNNSCLIMNGFCDYRAGRGLGGSTVINGLFYSRGCKSDYDSWDSSEESNWKYDKVLPFFKRLENYKIDADSGYHGHDGPMNVDYAEPLDPKTSTFLDGNRELGQEIGDYNGANPLRAGRVQYNIIRGQRCSTGRAYLRKKYRPNLHILPHSYVTKILIDAATKRAYGVVFARHQRYLVAKSRNEIVLSAGAYRSPQLLMLSGIGPADHLINLEIPVICDLPVGKFFKDHSSYAGLNVLTNHSNGQRELRYHVEDYLKGRGELVAGPAFGATFLKSNLFTTSKCSDMEVTMYKYTEALNFFYNVTDISKAVTFFPILLHPKSFGTVSLRSSDPFQYPLINPNFWSDPGQQDVKTMLYGIRHVLKLIETKPFKEINATLMPIHLPSCSNHTYLSDEYFYCHIKYFSITYTHAIGTCKMGSDPSMGAVVDYNLRVHGVDNLMVADASVMPDTISGHTNLRTEYLVRLIQAETERAETYTLPVDSDAYRPWSKTQYELGTFTHIVIGAGSAGAIVAARLSEDCEKHVLLLDAGGYESDFTDIPAMSAITEDLQYNWNYKSVVQNKSCLSLNGLCSYRAGRGLGGSTIINGLFYARGCKADYDRWDPSGESDWNYENILAAFKKLENYQIDGDRDLHGYSGPVSVDFSEPINPKTPTFLDANRELGQEIGDYNGDNPLRAGRVQVNNILGQRCSTGRAYLRRAWRHRRNLHILPHSYVTKILINATTKEAYGVIFARFKRYFVAKSRSEIVLSAGTYRSPQLLMLSGIGPASHLANLNIPVVQDLPVGNFFKDHLSYVGLTVHTNHSNVERQLRDKVRDYLNGRGELTEGGALGVVFLKSSLSTEVQRPDIEIVMYRGNNNQTVIIVPVLLHPKSHGSVTLQSTDPFDYPLVDPNFWSDPNDEDVKVMLEGIRYVQSLIETKAFKEVNAELIEIRRPECRNHSELSDEYFKCQIKYLSNTFTHTIGTCKMGASPSAGAVVDYNLKVYGIGNLMVADASVMPDTISGHTSAPSMMIGERAAAIITRNN</sequence>
<dbReference type="Pfam" id="PF00732">
    <property type="entry name" value="GMC_oxred_N"/>
    <property type="match status" value="2"/>
</dbReference>
<dbReference type="SUPFAM" id="SSF51905">
    <property type="entry name" value="FAD/NAD(P)-binding domain"/>
    <property type="match status" value="2"/>
</dbReference>
<gene>
    <name evidence="5" type="ORF">PPYR_07801</name>
</gene>
<dbReference type="SUPFAM" id="SSF54373">
    <property type="entry name" value="FAD-linked reductases, C-terminal domain"/>
    <property type="match status" value="2"/>
</dbReference>
<dbReference type="PANTHER" id="PTHR11552">
    <property type="entry name" value="GLUCOSE-METHANOL-CHOLINE GMC OXIDOREDUCTASE"/>
    <property type="match status" value="1"/>
</dbReference>
<evidence type="ECO:0000313" key="6">
    <source>
        <dbReference type="Proteomes" id="UP000327044"/>
    </source>
</evidence>
<dbReference type="AlphaFoldDB" id="A0A5N4ARH0"/>
<dbReference type="GO" id="GO:0050660">
    <property type="term" value="F:flavin adenine dinucleotide binding"/>
    <property type="evidence" value="ECO:0007669"/>
    <property type="project" value="InterPro"/>
</dbReference>
<dbReference type="EMBL" id="VVIM01000005">
    <property type="protein sequence ID" value="KAB0799921.1"/>
    <property type="molecule type" value="Genomic_DNA"/>
</dbReference>
<protein>
    <recommendedName>
        <fullName evidence="3 4">Glucose-methanol-choline oxidoreductase N-terminal domain-containing protein</fullName>
    </recommendedName>
</protein>
<dbReference type="InterPro" id="IPR000172">
    <property type="entry name" value="GMC_OxRdtase_N"/>
</dbReference>
<dbReference type="Proteomes" id="UP000327044">
    <property type="component" value="Unassembled WGS sequence"/>
</dbReference>
<dbReference type="InterPro" id="IPR012132">
    <property type="entry name" value="GMC_OxRdtase"/>
</dbReference>
<keyword evidence="2" id="KW-0285">Flavoprotein</keyword>
<reference evidence="5 6" key="1">
    <citation type="journal article" date="2018" name="Elife">
        <title>Firefly genomes illuminate parallel origins of bioluminescence in beetles.</title>
        <authorList>
            <person name="Fallon T.R."/>
            <person name="Lower S.E."/>
            <person name="Chang C.H."/>
            <person name="Bessho-Uehara M."/>
            <person name="Martin G.J."/>
            <person name="Bewick A.J."/>
            <person name="Behringer M."/>
            <person name="Debat H.J."/>
            <person name="Wong I."/>
            <person name="Day J.C."/>
            <person name="Suvorov A."/>
            <person name="Silva C.J."/>
            <person name="Stanger-Hall K.F."/>
            <person name="Hall D.W."/>
            <person name="Schmitz R.J."/>
            <person name="Nelson D.R."/>
            <person name="Lewis S.M."/>
            <person name="Shigenobu S."/>
            <person name="Bybee S.M."/>
            <person name="Larracuente A.M."/>
            <person name="Oba Y."/>
            <person name="Weng J.K."/>
        </authorList>
    </citation>
    <scope>NUCLEOTIDE SEQUENCE [LARGE SCALE GENOMIC DNA]</scope>
    <source>
        <strain evidence="5">1611_PpyrPB1</strain>
        <tissue evidence="5">Whole body</tissue>
    </source>
</reference>
<name>A0A5N4ARH0_PHOPY</name>
<feature type="domain" description="Glucose-methanol-choline oxidoreductase N-terminal" evidence="3">
    <location>
        <begin position="212"/>
        <end position="235"/>
    </location>
</feature>
<feature type="domain" description="Glucose-methanol-choline oxidoreductase N-terminal" evidence="4">
    <location>
        <begin position="385"/>
        <end position="399"/>
    </location>
</feature>
<dbReference type="Gene3D" id="3.50.50.60">
    <property type="entry name" value="FAD/NAD(P)-binding domain"/>
    <property type="match status" value="2"/>
</dbReference>
<feature type="domain" description="Glucose-methanol-choline oxidoreductase N-terminal" evidence="4">
    <location>
        <begin position="945"/>
        <end position="959"/>
    </location>
</feature>
<organism evidence="5 6">
    <name type="scientific">Photinus pyralis</name>
    <name type="common">Common eastern firefly</name>
    <name type="synonym">Lampyris pyralis</name>
    <dbReference type="NCBI Taxonomy" id="7054"/>
    <lineage>
        <taxon>Eukaryota</taxon>
        <taxon>Metazoa</taxon>
        <taxon>Ecdysozoa</taxon>
        <taxon>Arthropoda</taxon>
        <taxon>Hexapoda</taxon>
        <taxon>Insecta</taxon>
        <taxon>Pterygota</taxon>
        <taxon>Neoptera</taxon>
        <taxon>Endopterygota</taxon>
        <taxon>Coleoptera</taxon>
        <taxon>Polyphaga</taxon>
        <taxon>Elateriformia</taxon>
        <taxon>Elateroidea</taxon>
        <taxon>Lampyridae</taxon>
        <taxon>Lampyrinae</taxon>
        <taxon>Photinus</taxon>
    </lineage>
</organism>
<accession>A0A5N4ARH0</accession>
<evidence type="ECO:0000259" key="4">
    <source>
        <dbReference type="PROSITE" id="PS00624"/>
    </source>
</evidence>
<evidence type="ECO:0000256" key="2">
    <source>
        <dbReference type="RuleBase" id="RU003968"/>
    </source>
</evidence>
<evidence type="ECO:0000259" key="3">
    <source>
        <dbReference type="PROSITE" id="PS00623"/>
    </source>
</evidence>
<keyword evidence="6" id="KW-1185">Reference proteome</keyword>
<dbReference type="GO" id="GO:0016614">
    <property type="term" value="F:oxidoreductase activity, acting on CH-OH group of donors"/>
    <property type="evidence" value="ECO:0007669"/>
    <property type="project" value="InterPro"/>
</dbReference>
<dbReference type="InterPro" id="IPR036188">
    <property type="entry name" value="FAD/NAD-bd_sf"/>
</dbReference>
<proteinExistence type="inferred from homology"/>
<comment type="similarity">
    <text evidence="1 2">Belongs to the GMC oxidoreductase family.</text>
</comment>
<feature type="domain" description="Glucose-methanol-choline oxidoreductase N-terminal" evidence="3">
    <location>
        <begin position="770"/>
        <end position="793"/>
    </location>
</feature>
<dbReference type="PROSITE" id="PS00623">
    <property type="entry name" value="GMC_OXRED_1"/>
    <property type="match status" value="2"/>
</dbReference>
<dbReference type="InterPro" id="IPR007867">
    <property type="entry name" value="GMC_OxRtase_C"/>
</dbReference>
<dbReference type="Gene3D" id="3.30.560.10">
    <property type="entry name" value="Glucose Oxidase, domain 3"/>
    <property type="match status" value="2"/>
</dbReference>